<keyword evidence="1" id="KW-0472">Membrane</keyword>
<evidence type="ECO:0000256" key="1">
    <source>
        <dbReference type="SAM" id="Phobius"/>
    </source>
</evidence>
<dbReference type="Proteomes" id="UP000479000">
    <property type="component" value="Unassembled WGS sequence"/>
</dbReference>
<accession>A0A6H5H474</accession>
<feature type="transmembrane region" description="Helical" evidence="1">
    <location>
        <begin position="12"/>
        <end position="31"/>
    </location>
</feature>
<keyword evidence="1" id="KW-0812">Transmembrane</keyword>
<sequence>MISKMSLVMSSIMSLRISLTMSFIGSIVIVLKSRIGTELQKNLFLIHIYSESLPKQVSVYPSVRVAVCAIKTFDGTVSYVQAVEHIDVKHNYILRIRIIISSSPQDRITDIS</sequence>
<evidence type="ECO:0000313" key="2">
    <source>
        <dbReference type="EMBL" id="CAB0010236.1"/>
    </source>
</evidence>
<protein>
    <submittedName>
        <fullName evidence="2">Uncharacterized protein</fullName>
    </submittedName>
</protein>
<keyword evidence="1" id="KW-1133">Transmembrane helix</keyword>
<gene>
    <name evidence="2" type="ORF">NTEN_LOCUS15285</name>
</gene>
<proteinExistence type="predicted"/>
<dbReference type="EMBL" id="CADCXU010022922">
    <property type="protein sequence ID" value="CAB0010236.1"/>
    <property type="molecule type" value="Genomic_DNA"/>
</dbReference>
<keyword evidence="3" id="KW-1185">Reference proteome</keyword>
<dbReference type="AlphaFoldDB" id="A0A6H5H474"/>
<dbReference type="OrthoDB" id="6583586at2759"/>
<evidence type="ECO:0000313" key="3">
    <source>
        <dbReference type="Proteomes" id="UP000479000"/>
    </source>
</evidence>
<name>A0A6H5H474_9HEMI</name>
<organism evidence="2 3">
    <name type="scientific">Nesidiocoris tenuis</name>
    <dbReference type="NCBI Taxonomy" id="355587"/>
    <lineage>
        <taxon>Eukaryota</taxon>
        <taxon>Metazoa</taxon>
        <taxon>Ecdysozoa</taxon>
        <taxon>Arthropoda</taxon>
        <taxon>Hexapoda</taxon>
        <taxon>Insecta</taxon>
        <taxon>Pterygota</taxon>
        <taxon>Neoptera</taxon>
        <taxon>Paraneoptera</taxon>
        <taxon>Hemiptera</taxon>
        <taxon>Heteroptera</taxon>
        <taxon>Panheteroptera</taxon>
        <taxon>Cimicomorpha</taxon>
        <taxon>Miridae</taxon>
        <taxon>Dicyphina</taxon>
        <taxon>Nesidiocoris</taxon>
    </lineage>
</organism>
<reference evidence="2 3" key="1">
    <citation type="submission" date="2020-02" db="EMBL/GenBank/DDBJ databases">
        <authorList>
            <person name="Ferguson B K."/>
        </authorList>
    </citation>
    <scope>NUCLEOTIDE SEQUENCE [LARGE SCALE GENOMIC DNA]</scope>
</reference>